<reference evidence="2 3" key="1">
    <citation type="submission" date="2019-06" db="EMBL/GenBank/DDBJ databases">
        <title>Sequencing the genomes of 1000 actinobacteria strains.</title>
        <authorList>
            <person name="Klenk H.-P."/>
        </authorList>
    </citation>
    <scope>NUCLEOTIDE SEQUENCE [LARGE SCALE GENOMIC DNA]</scope>
    <source>
        <strain evidence="2 3">DSM 12362</strain>
    </source>
</reference>
<dbReference type="RefSeq" id="WP_141818586.1">
    <property type="nucleotide sequence ID" value="NZ_BAAAIL010000004.1"/>
</dbReference>
<feature type="compositionally biased region" description="Pro residues" evidence="1">
    <location>
        <begin position="59"/>
        <end position="73"/>
    </location>
</feature>
<feature type="region of interest" description="Disordered" evidence="1">
    <location>
        <begin position="1"/>
        <end position="24"/>
    </location>
</feature>
<protein>
    <submittedName>
        <fullName evidence="2">Uncharacterized protein</fullName>
    </submittedName>
</protein>
<accession>A0A543KPS1</accession>
<sequence length="73" mass="7454">MSDQGRPGTPPAPERPVTGDRGVDDVLAAFDRAVAEGPGAHAEAAAEAHRTLQARLTSPPEPAPPGQARPGPR</sequence>
<feature type="region of interest" description="Disordered" evidence="1">
    <location>
        <begin position="37"/>
        <end position="73"/>
    </location>
</feature>
<evidence type="ECO:0000313" key="3">
    <source>
        <dbReference type="Proteomes" id="UP000315133"/>
    </source>
</evidence>
<dbReference type="AlphaFoldDB" id="A0A543KPS1"/>
<organism evidence="2 3">
    <name type="scientific">Ornithinimicrobium humiphilum</name>
    <dbReference type="NCBI Taxonomy" id="125288"/>
    <lineage>
        <taxon>Bacteria</taxon>
        <taxon>Bacillati</taxon>
        <taxon>Actinomycetota</taxon>
        <taxon>Actinomycetes</taxon>
        <taxon>Micrococcales</taxon>
        <taxon>Ornithinimicrobiaceae</taxon>
        <taxon>Ornithinimicrobium</taxon>
    </lineage>
</organism>
<dbReference type="Proteomes" id="UP000315133">
    <property type="component" value="Unassembled WGS sequence"/>
</dbReference>
<evidence type="ECO:0000313" key="2">
    <source>
        <dbReference type="EMBL" id="TQM97054.1"/>
    </source>
</evidence>
<comment type="caution">
    <text evidence="2">The sequence shown here is derived from an EMBL/GenBank/DDBJ whole genome shotgun (WGS) entry which is preliminary data.</text>
</comment>
<name>A0A543KPS1_9MICO</name>
<keyword evidence="3" id="KW-1185">Reference proteome</keyword>
<evidence type="ECO:0000256" key="1">
    <source>
        <dbReference type="SAM" id="MobiDB-lite"/>
    </source>
</evidence>
<gene>
    <name evidence="2" type="ORF">FB476_1950</name>
</gene>
<dbReference type="EMBL" id="VFPU01000001">
    <property type="protein sequence ID" value="TQM97054.1"/>
    <property type="molecule type" value="Genomic_DNA"/>
</dbReference>
<proteinExistence type="predicted"/>